<sequence length="229" mass="26827">MDIVGDRIENLEGRMEKRFKDVDGRLDSIEGRLDHLEGSMEKRFKDVDGRLDSIEGRLDYFEGRFNNSEGIRRNKTRYRLFHKIDAIAMYKHNPERGRCEWMVSTDFPKHLKALRDMGNHAKGYWTDAEKNGIPLPRRNTLQLESLRKIEKLASFYNIAIINDNQSETDATEVDLHPSNVDDFLEALADEWGLEWYDIMRIPDNEPNLLAGKKRGARFWEDRNVRARAG</sequence>
<reference evidence="1" key="1">
    <citation type="journal article" date="2022" name="bioRxiv">
        <title>Population genetic analysis of Ophidiomyces ophidiicola, the causative agent of snake fungal disease, indicates recent introductions to the USA.</title>
        <authorList>
            <person name="Ladner J.T."/>
            <person name="Palmer J.M."/>
            <person name="Ettinger C.L."/>
            <person name="Stajich J.E."/>
            <person name="Farrell T.M."/>
            <person name="Glorioso B.M."/>
            <person name="Lawson B."/>
            <person name="Price S.J."/>
            <person name="Stengle A.G."/>
            <person name="Grear D.A."/>
            <person name="Lorch J.M."/>
        </authorList>
    </citation>
    <scope>NUCLEOTIDE SEQUENCE</scope>
    <source>
        <strain evidence="1">NWHC 24266-5</strain>
    </source>
</reference>
<protein>
    <submittedName>
        <fullName evidence="1">Uncharacterized protein</fullName>
    </submittedName>
</protein>
<evidence type="ECO:0000313" key="1">
    <source>
        <dbReference type="EMBL" id="KAI2383285.1"/>
    </source>
</evidence>
<gene>
    <name evidence="1" type="ORF">LOY88_005381</name>
</gene>
<dbReference type="EMBL" id="JALBCA010000094">
    <property type="protein sequence ID" value="KAI2383285.1"/>
    <property type="molecule type" value="Genomic_DNA"/>
</dbReference>
<name>A0ACB8UR04_9EURO</name>
<proteinExistence type="predicted"/>
<comment type="caution">
    <text evidence="1">The sequence shown here is derived from an EMBL/GenBank/DDBJ whole genome shotgun (WGS) entry which is preliminary data.</text>
</comment>
<organism evidence="1">
    <name type="scientific">Ophidiomyces ophidiicola</name>
    <dbReference type="NCBI Taxonomy" id="1387563"/>
    <lineage>
        <taxon>Eukaryota</taxon>
        <taxon>Fungi</taxon>
        <taxon>Dikarya</taxon>
        <taxon>Ascomycota</taxon>
        <taxon>Pezizomycotina</taxon>
        <taxon>Eurotiomycetes</taxon>
        <taxon>Eurotiomycetidae</taxon>
        <taxon>Onygenales</taxon>
        <taxon>Onygenaceae</taxon>
        <taxon>Ophidiomyces</taxon>
    </lineage>
</organism>
<accession>A0ACB8UR04</accession>